<reference evidence="2" key="2">
    <citation type="submission" date="2020-11" db="EMBL/GenBank/DDBJ databases">
        <authorList>
            <person name="McCartney M.A."/>
            <person name="Auch B."/>
            <person name="Kono T."/>
            <person name="Mallez S."/>
            <person name="Becker A."/>
            <person name="Gohl D.M."/>
            <person name="Silverstein K.A.T."/>
            <person name="Koren S."/>
            <person name="Bechman K.B."/>
            <person name="Herman A."/>
            <person name="Abrahante J.E."/>
            <person name="Garbe J."/>
        </authorList>
    </citation>
    <scope>NUCLEOTIDE SEQUENCE</scope>
    <source>
        <strain evidence="2">Duluth1</strain>
        <tissue evidence="2">Whole animal</tissue>
    </source>
</reference>
<dbReference type="InterPro" id="IPR036116">
    <property type="entry name" value="FN3_sf"/>
</dbReference>
<dbReference type="SUPFAM" id="SSF49265">
    <property type="entry name" value="Fibronectin type III"/>
    <property type="match status" value="1"/>
</dbReference>
<feature type="domain" description="Fibronectin type-III" evidence="1">
    <location>
        <begin position="19"/>
        <end position="104"/>
    </location>
</feature>
<accession>A0A9D4GE63</accession>
<sequence>MHGTVPNLLTFDFTEQPSMPQQLLVVDAMVTERSVTVQWTPGFNAGEDQWFMIGYKHAGDETWTYMNVSSTVSQLSIGELVPGTKYDVKMYAENITDNLVRLLC</sequence>
<gene>
    <name evidence="2" type="ORF">DPMN_142231</name>
</gene>
<dbReference type="Gene3D" id="2.60.40.10">
    <property type="entry name" value="Immunoglobulins"/>
    <property type="match status" value="1"/>
</dbReference>
<dbReference type="AlphaFoldDB" id="A0A9D4GE63"/>
<dbReference type="Pfam" id="PF00041">
    <property type="entry name" value="fn3"/>
    <property type="match status" value="1"/>
</dbReference>
<proteinExistence type="predicted"/>
<dbReference type="InterPro" id="IPR003961">
    <property type="entry name" value="FN3_dom"/>
</dbReference>
<dbReference type="Proteomes" id="UP000828390">
    <property type="component" value="Unassembled WGS sequence"/>
</dbReference>
<dbReference type="InterPro" id="IPR013783">
    <property type="entry name" value="Ig-like_fold"/>
</dbReference>
<protein>
    <recommendedName>
        <fullName evidence="1">Fibronectin type-III domain-containing protein</fullName>
    </recommendedName>
</protein>
<evidence type="ECO:0000259" key="1">
    <source>
        <dbReference type="PROSITE" id="PS50853"/>
    </source>
</evidence>
<dbReference type="EMBL" id="JAIWYP010000006">
    <property type="protein sequence ID" value="KAH3813763.1"/>
    <property type="molecule type" value="Genomic_DNA"/>
</dbReference>
<organism evidence="2 3">
    <name type="scientific">Dreissena polymorpha</name>
    <name type="common">Zebra mussel</name>
    <name type="synonym">Mytilus polymorpha</name>
    <dbReference type="NCBI Taxonomy" id="45954"/>
    <lineage>
        <taxon>Eukaryota</taxon>
        <taxon>Metazoa</taxon>
        <taxon>Spiralia</taxon>
        <taxon>Lophotrochozoa</taxon>
        <taxon>Mollusca</taxon>
        <taxon>Bivalvia</taxon>
        <taxon>Autobranchia</taxon>
        <taxon>Heteroconchia</taxon>
        <taxon>Euheterodonta</taxon>
        <taxon>Imparidentia</taxon>
        <taxon>Neoheterodontei</taxon>
        <taxon>Myida</taxon>
        <taxon>Dreissenoidea</taxon>
        <taxon>Dreissenidae</taxon>
        <taxon>Dreissena</taxon>
    </lineage>
</organism>
<name>A0A9D4GE63_DREPO</name>
<comment type="caution">
    <text evidence="2">The sequence shown here is derived from an EMBL/GenBank/DDBJ whole genome shotgun (WGS) entry which is preliminary data.</text>
</comment>
<evidence type="ECO:0000313" key="3">
    <source>
        <dbReference type="Proteomes" id="UP000828390"/>
    </source>
</evidence>
<dbReference type="CDD" id="cd00063">
    <property type="entry name" value="FN3"/>
    <property type="match status" value="1"/>
</dbReference>
<reference evidence="2" key="1">
    <citation type="journal article" date="2019" name="bioRxiv">
        <title>The Genome of the Zebra Mussel, Dreissena polymorpha: A Resource for Invasive Species Research.</title>
        <authorList>
            <person name="McCartney M.A."/>
            <person name="Auch B."/>
            <person name="Kono T."/>
            <person name="Mallez S."/>
            <person name="Zhang Y."/>
            <person name="Obille A."/>
            <person name="Becker A."/>
            <person name="Abrahante J.E."/>
            <person name="Garbe J."/>
            <person name="Badalamenti J.P."/>
            <person name="Herman A."/>
            <person name="Mangelson H."/>
            <person name="Liachko I."/>
            <person name="Sullivan S."/>
            <person name="Sone E.D."/>
            <person name="Koren S."/>
            <person name="Silverstein K.A.T."/>
            <person name="Beckman K.B."/>
            <person name="Gohl D.M."/>
        </authorList>
    </citation>
    <scope>NUCLEOTIDE SEQUENCE</scope>
    <source>
        <strain evidence="2">Duluth1</strain>
        <tissue evidence="2">Whole animal</tissue>
    </source>
</reference>
<keyword evidence="3" id="KW-1185">Reference proteome</keyword>
<evidence type="ECO:0000313" key="2">
    <source>
        <dbReference type="EMBL" id="KAH3813763.1"/>
    </source>
</evidence>
<dbReference type="PROSITE" id="PS50853">
    <property type="entry name" value="FN3"/>
    <property type="match status" value="1"/>
</dbReference>
<dbReference type="SMART" id="SM00060">
    <property type="entry name" value="FN3"/>
    <property type="match status" value="1"/>
</dbReference>